<feature type="transmembrane region" description="Helical" evidence="1">
    <location>
        <begin position="32"/>
        <end position="52"/>
    </location>
</feature>
<reference evidence="2 3" key="1">
    <citation type="journal article" date="2019" name="Int. J. Syst. Evol. Microbiol.">
        <title>The Global Catalogue of Microorganisms (GCM) 10K type strain sequencing project: providing services to taxonomists for standard genome sequencing and annotation.</title>
        <authorList>
            <consortium name="The Broad Institute Genomics Platform"/>
            <consortium name="The Broad Institute Genome Sequencing Center for Infectious Disease"/>
            <person name="Wu L."/>
            <person name="Ma J."/>
        </authorList>
    </citation>
    <scope>NUCLEOTIDE SEQUENCE [LARGE SCALE GENOMIC DNA]</scope>
    <source>
        <strain evidence="2 3">JCM 9731</strain>
    </source>
</reference>
<dbReference type="RefSeq" id="WP_343800181.1">
    <property type="nucleotide sequence ID" value="NZ_BAAADJ010000047.1"/>
</dbReference>
<evidence type="ECO:0000313" key="3">
    <source>
        <dbReference type="Proteomes" id="UP001500782"/>
    </source>
</evidence>
<proteinExistence type="predicted"/>
<name>A0ABN0WG54_9BACI</name>
<sequence length="208" mass="24370">MKGNIQKFIGVVLWLLLFLILFNMMLDNTTDMTKGLVGFGYCILLFGLGFLSHRFIHNMILKSGINVVLVFFFVFFLNKVLIIQISYYILVFGTIASSILDIRRVSEGKDRMQKLLKLTLMYFVILFSLFQIFDVKWFAHNQMKHEVRTYIDETEKLKDYQIKSIYANTADGPTFAVVTFRQEPEKEYVFVDAGNRVELSLVRKKRFP</sequence>
<evidence type="ECO:0000313" key="2">
    <source>
        <dbReference type="EMBL" id="GAA0336537.1"/>
    </source>
</evidence>
<keyword evidence="1" id="KW-0812">Transmembrane</keyword>
<protein>
    <submittedName>
        <fullName evidence="2">Uncharacterized protein</fullName>
    </submittedName>
</protein>
<gene>
    <name evidence="2" type="ORF">GCM10008967_28620</name>
</gene>
<keyword evidence="1" id="KW-1133">Transmembrane helix</keyword>
<organism evidence="2 3">
    <name type="scientific">Bacillus carboniphilus</name>
    <dbReference type="NCBI Taxonomy" id="86663"/>
    <lineage>
        <taxon>Bacteria</taxon>
        <taxon>Bacillati</taxon>
        <taxon>Bacillota</taxon>
        <taxon>Bacilli</taxon>
        <taxon>Bacillales</taxon>
        <taxon>Bacillaceae</taxon>
        <taxon>Bacillus</taxon>
    </lineage>
</organism>
<keyword evidence="1" id="KW-0472">Membrane</keyword>
<evidence type="ECO:0000256" key="1">
    <source>
        <dbReference type="SAM" id="Phobius"/>
    </source>
</evidence>
<accession>A0ABN0WG54</accession>
<feature type="transmembrane region" description="Helical" evidence="1">
    <location>
        <begin position="115"/>
        <end position="133"/>
    </location>
</feature>
<keyword evidence="3" id="KW-1185">Reference proteome</keyword>
<dbReference type="Proteomes" id="UP001500782">
    <property type="component" value="Unassembled WGS sequence"/>
</dbReference>
<dbReference type="EMBL" id="BAAADJ010000047">
    <property type="protein sequence ID" value="GAA0336537.1"/>
    <property type="molecule type" value="Genomic_DNA"/>
</dbReference>
<feature type="transmembrane region" description="Helical" evidence="1">
    <location>
        <begin position="7"/>
        <end position="26"/>
    </location>
</feature>
<comment type="caution">
    <text evidence="2">The sequence shown here is derived from an EMBL/GenBank/DDBJ whole genome shotgun (WGS) entry which is preliminary data.</text>
</comment>